<accession>A0AAV2FSD8</accession>
<feature type="region of interest" description="Disordered" evidence="1">
    <location>
        <begin position="40"/>
        <end position="67"/>
    </location>
</feature>
<dbReference type="Proteomes" id="UP001497516">
    <property type="component" value="Chromosome 7"/>
</dbReference>
<evidence type="ECO:0000256" key="1">
    <source>
        <dbReference type="SAM" id="MobiDB-lite"/>
    </source>
</evidence>
<organism evidence="2 3">
    <name type="scientific">Linum trigynum</name>
    <dbReference type="NCBI Taxonomy" id="586398"/>
    <lineage>
        <taxon>Eukaryota</taxon>
        <taxon>Viridiplantae</taxon>
        <taxon>Streptophyta</taxon>
        <taxon>Embryophyta</taxon>
        <taxon>Tracheophyta</taxon>
        <taxon>Spermatophyta</taxon>
        <taxon>Magnoliopsida</taxon>
        <taxon>eudicotyledons</taxon>
        <taxon>Gunneridae</taxon>
        <taxon>Pentapetalae</taxon>
        <taxon>rosids</taxon>
        <taxon>fabids</taxon>
        <taxon>Malpighiales</taxon>
        <taxon>Linaceae</taxon>
        <taxon>Linum</taxon>
    </lineage>
</organism>
<keyword evidence="3" id="KW-1185">Reference proteome</keyword>
<feature type="compositionally biased region" description="Basic and acidic residues" evidence="1">
    <location>
        <begin position="40"/>
        <end position="49"/>
    </location>
</feature>
<evidence type="ECO:0000313" key="2">
    <source>
        <dbReference type="EMBL" id="CAL1401254.1"/>
    </source>
</evidence>
<evidence type="ECO:0000313" key="3">
    <source>
        <dbReference type="Proteomes" id="UP001497516"/>
    </source>
</evidence>
<feature type="compositionally biased region" description="Polar residues" evidence="1">
    <location>
        <begin position="54"/>
        <end position="67"/>
    </location>
</feature>
<dbReference type="EMBL" id="OZ034820">
    <property type="protein sequence ID" value="CAL1401254.1"/>
    <property type="molecule type" value="Genomic_DNA"/>
</dbReference>
<protein>
    <submittedName>
        <fullName evidence="2">Uncharacterized protein</fullName>
    </submittedName>
</protein>
<name>A0AAV2FSD8_9ROSI</name>
<dbReference type="AlphaFoldDB" id="A0AAV2FSD8"/>
<proteinExistence type="predicted"/>
<gene>
    <name evidence="2" type="ORF">LTRI10_LOCUS41321</name>
</gene>
<sequence>MRQDQQQPTSTVAFSSISPSFNSYTTSSDETLVEGIKDMRGHRQDKDRSPLLPVQQSPCCSISSATL</sequence>
<reference evidence="2 3" key="1">
    <citation type="submission" date="2024-04" db="EMBL/GenBank/DDBJ databases">
        <authorList>
            <person name="Fracassetti M."/>
        </authorList>
    </citation>
    <scope>NUCLEOTIDE SEQUENCE [LARGE SCALE GENOMIC DNA]</scope>
</reference>